<dbReference type="AlphaFoldDB" id="I7LIF3"/>
<evidence type="ECO:0008006" key="3">
    <source>
        <dbReference type="Google" id="ProtNLM"/>
    </source>
</evidence>
<reference evidence="1 2" key="1">
    <citation type="journal article" date="2011" name="J. Bacteriol.">
        <title>Draft genome sequence of Caloramator australicus strain RC3T, a thermoanaerobe from the Great Artesian Basin of Australia.</title>
        <authorList>
            <person name="Ogg C.D."/>
            <person name="Patel B.K.C."/>
        </authorList>
    </citation>
    <scope>NUCLEOTIDE SEQUENCE [LARGE SCALE GENOMIC DNA]</scope>
    <source>
        <strain evidence="1 2">RC3</strain>
    </source>
</reference>
<dbReference type="Proteomes" id="UP000007652">
    <property type="component" value="Unassembled WGS sequence"/>
</dbReference>
<dbReference type="EMBL" id="CAKP01000036">
    <property type="protein sequence ID" value="CCJ32897.1"/>
    <property type="molecule type" value="Genomic_DNA"/>
</dbReference>
<sequence>MIGLLGTVVFEVSSDYVKTFDDFSRETHARYAKHDVLGVKPIKQFLGPDLDKIKFKIKLSAAFGVNPAQEIKTLRSYMTKGEAVTLVVGNKSLGKYTIESINEAWTVIDNKGNIVTAEIDIELEEYITTIPKIIRKIQKKNTKVNITKKVNATKKVKKKNVVKKSKKVVSKPKVTRMAIFTPI</sequence>
<dbReference type="OrthoDB" id="9815316at2"/>
<evidence type="ECO:0000313" key="1">
    <source>
        <dbReference type="EMBL" id="CCJ32897.1"/>
    </source>
</evidence>
<gene>
    <name evidence="1" type="ORF">CAAU_0813</name>
</gene>
<evidence type="ECO:0000313" key="2">
    <source>
        <dbReference type="Proteomes" id="UP000007652"/>
    </source>
</evidence>
<dbReference type="eggNOG" id="COG3499">
    <property type="taxonomic scope" value="Bacteria"/>
</dbReference>
<organism evidence="1 2">
    <name type="scientific">Caloramator australicus RC3</name>
    <dbReference type="NCBI Taxonomy" id="857293"/>
    <lineage>
        <taxon>Bacteria</taxon>
        <taxon>Bacillati</taxon>
        <taxon>Bacillota</taxon>
        <taxon>Clostridia</taxon>
        <taxon>Eubacteriales</taxon>
        <taxon>Clostridiaceae</taxon>
        <taxon>Caloramator</taxon>
    </lineage>
</organism>
<name>I7LIF3_9CLOT</name>
<dbReference type="Pfam" id="PF06995">
    <property type="entry name" value="Phage_P2_GpU"/>
    <property type="match status" value="1"/>
</dbReference>
<keyword evidence="2" id="KW-1185">Reference proteome</keyword>
<dbReference type="STRING" id="857293.CAAU_0813"/>
<comment type="caution">
    <text evidence="1">The sequence shown here is derived from an EMBL/GenBank/DDBJ whole genome shotgun (WGS) entry which is preliminary data.</text>
</comment>
<dbReference type="InterPro" id="IPR009734">
    <property type="entry name" value="Myoviridae_GpU"/>
</dbReference>
<dbReference type="RefSeq" id="WP_008908173.1">
    <property type="nucleotide sequence ID" value="NZ_CAKP01000036.1"/>
</dbReference>
<accession>I7LIF3</accession>
<protein>
    <recommendedName>
        <fullName evidence="3">Phage protein U</fullName>
    </recommendedName>
</protein>
<proteinExistence type="predicted"/>